<gene>
    <name evidence="3" type="ORF">GCM10017600_75890</name>
</gene>
<proteinExistence type="predicted"/>
<sequence>MVSHSHLGTSYDTPTSDWLSVITPTPPQPGRHGAVLRVDRDHPFFFDHPLDHVPGMLLVTGLLDLVRARTGVSRWTRGDHRIRLSLKFMRMCELGSGVLLLAEPGSGGDDGEWAVKVVQDDSTVCSGTVELVEEREQAAQPCDSERGDPVTPAPPDLVHRADPQNVVVGEPVISPEAYEASTVSPPSGHFLLRHGDERYGIEEMIESGRQLVTVASHLAHERPRDVMMLWLELRADLPVGVRRSVPLGLHWPVRPARGNFGSFDLTVVARATGLPLGSLSYESKCLAPAAYRRLRGKEPRA</sequence>
<evidence type="ECO:0000256" key="1">
    <source>
        <dbReference type="SAM" id="MobiDB-lite"/>
    </source>
</evidence>
<dbReference type="EMBL" id="BSEV01000029">
    <property type="protein sequence ID" value="GLK14177.1"/>
    <property type="molecule type" value="Genomic_DNA"/>
</dbReference>
<feature type="region of interest" description="Disordered" evidence="1">
    <location>
        <begin position="136"/>
        <end position="160"/>
    </location>
</feature>
<evidence type="ECO:0000313" key="4">
    <source>
        <dbReference type="Proteomes" id="UP001143474"/>
    </source>
</evidence>
<feature type="compositionally biased region" description="Basic and acidic residues" evidence="1">
    <location>
        <begin position="136"/>
        <end position="148"/>
    </location>
</feature>
<protein>
    <recommendedName>
        <fullName evidence="2">A-factor biosynthesis hotdog domain-containing protein</fullName>
    </recommendedName>
</protein>
<dbReference type="Proteomes" id="UP001143474">
    <property type="component" value="Unassembled WGS sequence"/>
</dbReference>
<dbReference type="InterPro" id="IPR005509">
    <property type="entry name" value="AfsA_hotdog_dom"/>
</dbReference>
<comment type="caution">
    <text evidence="3">The sequence shown here is derived from an EMBL/GenBank/DDBJ whole genome shotgun (WGS) entry which is preliminary data.</text>
</comment>
<evidence type="ECO:0000259" key="2">
    <source>
        <dbReference type="Pfam" id="PF03756"/>
    </source>
</evidence>
<reference evidence="3" key="1">
    <citation type="journal article" date="2014" name="Int. J. Syst. Evol. Microbiol.">
        <title>Complete genome sequence of Corynebacterium casei LMG S-19264T (=DSM 44701T), isolated from a smear-ripened cheese.</title>
        <authorList>
            <consortium name="US DOE Joint Genome Institute (JGI-PGF)"/>
            <person name="Walter F."/>
            <person name="Albersmeier A."/>
            <person name="Kalinowski J."/>
            <person name="Ruckert C."/>
        </authorList>
    </citation>
    <scope>NUCLEOTIDE SEQUENCE</scope>
    <source>
        <strain evidence="3">VKM Ac-2007</strain>
    </source>
</reference>
<dbReference type="Pfam" id="PF03756">
    <property type="entry name" value="AfsA"/>
    <property type="match status" value="1"/>
</dbReference>
<dbReference type="RefSeq" id="WP_271222425.1">
    <property type="nucleotide sequence ID" value="NZ_BAAAVD010000018.1"/>
</dbReference>
<feature type="domain" description="A-factor biosynthesis hotdog" evidence="2">
    <location>
        <begin position="25"/>
        <end position="61"/>
    </location>
</feature>
<keyword evidence="4" id="KW-1185">Reference proteome</keyword>
<evidence type="ECO:0000313" key="3">
    <source>
        <dbReference type="EMBL" id="GLK14177.1"/>
    </source>
</evidence>
<accession>A0A9W6I8V4</accession>
<name>A0A9W6I8V4_9ACTN</name>
<reference evidence="3" key="2">
    <citation type="submission" date="2023-01" db="EMBL/GenBank/DDBJ databases">
        <authorList>
            <person name="Sun Q."/>
            <person name="Evtushenko L."/>
        </authorList>
    </citation>
    <scope>NUCLEOTIDE SEQUENCE</scope>
    <source>
        <strain evidence="3">VKM Ac-2007</strain>
    </source>
</reference>
<dbReference type="AlphaFoldDB" id="A0A9W6I8V4"/>
<organism evidence="3 4">
    <name type="scientific">Streptosporangium carneum</name>
    <dbReference type="NCBI Taxonomy" id="47481"/>
    <lineage>
        <taxon>Bacteria</taxon>
        <taxon>Bacillati</taxon>
        <taxon>Actinomycetota</taxon>
        <taxon>Actinomycetes</taxon>
        <taxon>Streptosporangiales</taxon>
        <taxon>Streptosporangiaceae</taxon>
        <taxon>Streptosporangium</taxon>
    </lineage>
</organism>